<dbReference type="AlphaFoldDB" id="A0A1I3JNS2"/>
<dbReference type="InterPro" id="IPR011856">
    <property type="entry name" value="tRNA_endonuc-like_dom_sf"/>
</dbReference>
<dbReference type="GO" id="GO:0003676">
    <property type="term" value="F:nucleic acid binding"/>
    <property type="evidence" value="ECO:0007669"/>
    <property type="project" value="InterPro"/>
</dbReference>
<dbReference type="STRING" id="425504.SAMN05216206_2554"/>
<evidence type="ECO:0000313" key="1">
    <source>
        <dbReference type="EMBL" id="SFI61648.1"/>
    </source>
</evidence>
<gene>
    <name evidence="1" type="ORF">SAMN05216206_2554</name>
</gene>
<dbReference type="Gene3D" id="3.40.1350.10">
    <property type="match status" value="1"/>
</dbReference>
<organism evidence="1 2">
    <name type="scientific">Pseudomonas guineae</name>
    <dbReference type="NCBI Taxonomy" id="425504"/>
    <lineage>
        <taxon>Bacteria</taxon>
        <taxon>Pseudomonadati</taxon>
        <taxon>Pseudomonadota</taxon>
        <taxon>Gammaproteobacteria</taxon>
        <taxon>Pseudomonadales</taxon>
        <taxon>Pseudomonadaceae</taxon>
        <taxon>Pseudomonas</taxon>
    </lineage>
</organism>
<name>A0A1I3JNS2_9PSED</name>
<proteinExistence type="predicted"/>
<evidence type="ECO:0000313" key="2">
    <source>
        <dbReference type="Proteomes" id="UP000243606"/>
    </source>
</evidence>
<dbReference type="EMBL" id="FOQL01000003">
    <property type="protein sequence ID" value="SFI61648.1"/>
    <property type="molecule type" value="Genomic_DNA"/>
</dbReference>
<evidence type="ECO:0008006" key="3">
    <source>
        <dbReference type="Google" id="ProtNLM"/>
    </source>
</evidence>
<dbReference type="Proteomes" id="UP000243606">
    <property type="component" value="Unassembled WGS sequence"/>
</dbReference>
<accession>A0A1I3JNS2</accession>
<sequence>MQRYQWSHLNRQQVGAYAEYFVKMELTMYGFQVYETEVDDRGIDFIIRFNELPFLEIQVKSLRSLGYAFAQKEKFKIRDNIFMALVLFKEGEAPSLFIIPATAWLEPNELIVSRDYTDLKSKPEWGINISQRNMPILEQYQFENMISVIRGEL</sequence>
<dbReference type="RefSeq" id="WP_208598717.1">
    <property type="nucleotide sequence ID" value="NZ_FOQL01000003.1"/>
</dbReference>
<keyword evidence="2" id="KW-1185">Reference proteome</keyword>
<reference evidence="2" key="1">
    <citation type="submission" date="2016-10" db="EMBL/GenBank/DDBJ databases">
        <authorList>
            <person name="Varghese N."/>
            <person name="Submissions S."/>
        </authorList>
    </citation>
    <scope>NUCLEOTIDE SEQUENCE [LARGE SCALE GENOMIC DNA]</scope>
    <source>
        <strain evidence="2">LMG 24016</strain>
    </source>
</reference>
<protein>
    <recommendedName>
        <fullName evidence="3">DUF4365 domain-containing protein</fullName>
    </recommendedName>
</protein>